<gene>
    <name evidence="2" type="ORF">GCM10022281_02800</name>
</gene>
<dbReference type="PROSITE" id="PS51257">
    <property type="entry name" value="PROKAR_LIPOPROTEIN"/>
    <property type="match status" value="1"/>
</dbReference>
<evidence type="ECO:0000313" key="2">
    <source>
        <dbReference type="EMBL" id="GAA4027560.1"/>
    </source>
</evidence>
<reference evidence="3" key="1">
    <citation type="journal article" date="2019" name="Int. J. Syst. Evol. Microbiol.">
        <title>The Global Catalogue of Microorganisms (GCM) 10K type strain sequencing project: providing services to taxonomists for standard genome sequencing and annotation.</title>
        <authorList>
            <consortium name="The Broad Institute Genomics Platform"/>
            <consortium name="The Broad Institute Genome Sequencing Center for Infectious Disease"/>
            <person name="Wu L."/>
            <person name="Ma J."/>
        </authorList>
    </citation>
    <scope>NUCLEOTIDE SEQUENCE [LARGE SCALE GENOMIC DNA]</scope>
    <source>
        <strain evidence="3">JCM 17564</strain>
    </source>
</reference>
<accession>A0ABP7TK91</accession>
<feature type="region of interest" description="Disordered" evidence="1">
    <location>
        <begin position="59"/>
        <end position="114"/>
    </location>
</feature>
<organism evidence="2 3">
    <name type="scientific">Sphingomonas rosea</name>
    <dbReference type="NCBI Taxonomy" id="335605"/>
    <lineage>
        <taxon>Bacteria</taxon>
        <taxon>Pseudomonadati</taxon>
        <taxon>Pseudomonadota</taxon>
        <taxon>Alphaproteobacteria</taxon>
        <taxon>Sphingomonadales</taxon>
        <taxon>Sphingomonadaceae</taxon>
        <taxon>Sphingomonas</taxon>
    </lineage>
</organism>
<dbReference type="Proteomes" id="UP001424459">
    <property type="component" value="Unassembled WGS sequence"/>
</dbReference>
<proteinExistence type="predicted"/>
<feature type="compositionally biased region" description="Low complexity" evidence="1">
    <location>
        <begin position="59"/>
        <end position="82"/>
    </location>
</feature>
<protein>
    <recommendedName>
        <fullName evidence="4">Lipoprotein</fullName>
    </recommendedName>
</protein>
<dbReference type="EMBL" id="BAABBR010000001">
    <property type="protein sequence ID" value="GAA4027560.1"/>
    <property type="molecule type" value="Genomic_DNA"/>
</dbReference>
<comment type="caution">
    <text evidence="2">The sequence shown here is derived from an EMBL/GenBank/DDBJ whole genome shotgun (WGS) entry which is preliminary data.</text>
</comment>
<evidence type="ECO:0008006" key="4">
    <source>
        <dbReference type="Google" id="ProtNLM"/>
    </source>
</evidence>
<keyword evidence="3" id="KW-1185">Reference proteome</keyword>
<evidence type="ECO:0000256" key="1">
    <source>
        <dbReference type="SAM" id="MobiDB-lite"/>
    </source>
</evidence>
<feature type="compositionally biased region" description="Low complexity" evidence="1">
    <location>
        <begin position="91"/>
        <end position="108"/>
    </location>
</feature>
<dbReference type="RefSeq" id="WP_344695176.1">
    <property type="nucleotide sequence ID" value="NZ_BAABBR010000001.1"/>
</dbReference>
<sequence>MIKRPALLLGLAIVTAACGKKEEAATNDAVAQAGLEQENVIANDVTAIDAATADDARMAADMPAPADGELANLSANLSNSSEAKPKKAPARKPAAAAPTPDEAAPEAAGNDAGQ</sequence>
<evidence type="ECO:0000313" key="3">
    <source>
        <dbReference type="Proteomes" id="UP001424459"/>
    </source>
</evidence>
<name>A0ABP7TK91_9SPHN</name>